<dbReference type="SUPFAM" id="SSF51905">
    <property type="entry name" value="FAD/NAD(P)-binding domain"/>
    <property type="match status" value="1"/>
</dbReference>
<dbReference type="Gene3D" id="3.50.50.60">
    <property type="entry name" value="FAD/NAD(P)-binding domain"/>
    <property type="match status" value="1"/>
</dbReference>
<gene>
    <name evidence="2" type="ORF">TL08_19940</name>
</gene>
<organism evidence="2 3">
    <name type="scientific">Actinoalloteichus hymeniacidonis</name>
    <dbReference type="NCBI Taxonomy" id="340345"/>
    <lineage>
        <taxon>Bacteria</taxon>
        <taxon>Bacillati</taxon>
        <taxon>Actinomycetota</taxon>
        <taxon>Actinomycetes</taxon>
        <taxon>Pseudonocardiales</taxon>
        <taxon>Pseudonocardiaceae</taxon>
        <taxon>Actinoalloteichus</taxon>
    </lineage>
</organism>
<protein>
    <submittedName>
        <fullName evidence="2">2-polyprenyl-6-methoxyphenol hydroxylase-like oxidoreductase</fullName>
    </submittedName>
</protein>
<dbReference type="PANTHER" id="PTHR46865">
    <property type="entry name" value="OXIDOREDUCTASE-RELATED"/>
    <property type="match status" value="1"/>
</dbReference>
<evidence type="ECO:0000259" key="1">
    <source>
        <dbReference type="Pfam" id="PF01494"/>
    </source>
</evidence>
<dbReference type="EMBL" id="CP014859">
    <property type="protein sequence ID" value="AOS64779.1"/>
    <property type="molecule type" value="Genomic_DNA"/>
</dbReference>
<feature type="domain" description="FAD-binding" evidence="1">
    <location>
        <begin position="2"/>
        <end position="158"/>
    </location>
</feature>
<dbReference type="InterPro" id="IPR051704">
    <property type="entry name" value="FAD_aromatic-hydroxylase"/>
</dbReference>
<name>A0AAC9HSZ4_9PSEU</name>
<dbReference type="GO" id="GO:0071949">
    <property type="term" value="F:FAD binding"/>
    <property type="evidence" value="ECO:0007669"/>
    <property type="project" value="InterPro"/>
</dbReference>
<dbReference type="Proteomes" id="UP000095210">
    <property type="component" value="Chromosome"/>
</dbReference>
<sequence>MVGMGISGIATATRLHRAGWTPVLIERAPARRSGGHFIALFGAGQAAARRLGVLDAIHDRNPWKPNIELDRDSTRYPGLSFADFPGRPWMLLRGDVEKGVFSALPEDVEVRYSTVPTAIEQDAAGVDVTLLDTAAGTSVTERFDLVVGADGLRSTVRSLVFGPHDEYLHRLGYIVAAFHYPGTPAGLAPGEGANMLEPGRCMSVFAFADHDPTILLSYRTEDVDAEFAEPPVDRIRAVFGDKPFGRTLGDVLDVMANTEELLFDSVEQVRMDSWHRGRVVLIGDAAWCVTLYAGMGASTGLAAADLLGVLLERHPGDLATALREWEGALRPYLDRYQRSATEDRQIFLVDKQWQINLRRLVFRFGASRFGRSRLGRLLRDKVTPNTAAKDVDIVGVILGETRAPGPAEGDIVARSA</sequence>
<keyword evidence="3" id="KW-1185">Reference proteome</keyword>
<dbReference type="PANTHER" id="PTHR46865:SF8">
    <property type="entry name" value="POSSIBLE OXIDOREDUCTASE"/>
    <property type="match status" value="1"/>
</dbReference>
<dbReference type="InterPro" id="IPR002938">
    <property type="entry name" value="FAD-bd"/>
</dbReference>
<dbReference type="PRINTS" id="PR00420">
    <property type="entry name" value="RNGMNOXGNASE"/>
</dbReference>
<proteinExistence type="predicted"/>
<dbReference type="Gene3D" id="3.30.9.10">
    <property type="entry name" value="D-Amino Acid Oxidase, subunit A, domain 2"/>
    <property type="match status" value="1"/>
</dbReference>
<dbReference type="AlphaFoldDB" id="A0AAC9HSZ4"/>
<evidence type="ECO:0000313" key="2">
    <source>
        <dbReference type="EMBL" id="AOS64779.1"/>
    </source>
</evidence>
<evidence type="ECO:0000313" key="3">
    <source>
        <dbReference type="Proteomes" id="UP000095210"/>
    </source>
</evidence>
<reference evidence="3" key="1">
    <citation type="submission" date="2016-03" db="EMBL/GenBank/DDBJ databases">
        <title>Complete genome sequence of the type strain Actinoalloteichus hymeniacidonis DSM 45092.</title>
        <authorList>
            <person name="Schaffert L."/>
            <person name="Albersmeier A."/>
            <person name="Winkler A."/>
            <person name="Kalinowski J."/>
            <person name="Zotchev S."/>
            <person name="Ruckert C."/>
        </authorList>
    </citation>
    <scope>NUCLEOTIDE SEQUENCE [LARGE SCALE GENOMIC DNA]</scope>
    <source>
        <strain evidence="3">HPA177(T) (DSM 45092(T))</strain>
    </source>
</reference>
<dbReference type="KEGG" id="ahm:TL08_19940"/>
<dbReference type="InterPro" id="IPR036188">
    <property type="entry name" value="FAD/NAD-bd_sf"/>
</dbReference>
<accession>A0AAC9HSZ4</accession>
<dbReference type="Pfam" id="PF01494">
    <property type="entry name" value="FAD_binding_3"/>
    <property type="match status" value="1"/>
</dbReference>